<evidence type="ECO:0000259" key="9">
    <source>
        <dbReference type="PROSITE" id="PS50262"/>
    </source>
</evidence>
<gene>
    <name evidence="10" type="ORF">PoB_006072300</name>
</gene>
<feature type="transmembrane region" description="Helical" evidence="8">
    <location>
        <begin position="298"/>
        <end position="321"/>
    </location>
</feature>
<feature type="transmembrane region" description="Helical" evidence="8">
    <location>
        <begin position="30"/>
        <end position="50"/>
    </location>
</feature>
<keyword evidence="3 8" id="KW-1133">Transmembrane helix</keyword>
<keyword evidence="5 8" id="KW-0472">Membrane</keyword>
<feature type="transmembrane region" description="Helical" evidence="8">
    <location>
        <begin position="255"/>
        <end position="278"/>
    </location>
</feature>
<sequence>MDTFNLTLSYQFTMPYKRECTIIRTILSPLWPVILLFGLIGNLTNIVVFLKCGIKDNVTTLLLSLSVSDMMYLVLSAPTVSKSIIVDFAPNFQWSFDPEFLGALFYWPAATAYDFSSYLSVALGVTRCACVAMPLQFKSIFTKTRTIKLIVALFVLTLALRAPVLSIHRVAWKIDLQTNLSYPYLAAYNVKQMVRINDVLNRNSLPWINFIIMITCVGVLSFKLSQASRVRKSYTSKSSTQSEKSKNQGLSPKDLHVIQSVVLVCAIFLVSQLPFLAYSTVRLINPEFDRWARLHYLFTIWSLISHTCAHLNASVNILVYYNFNRKYKSVLLYMLNLKSFETEYK</sequence>
<evidence type="ECO:0000256" key="7">
    <source>
        <dbReference type="ARBA" id="ARBA00023224"/>
    </source>
</evidence>
<feature type="transmembrane region" description="Helical" evidence="8">
    <location>
        <begin position="207"/>
        <end position="224"/>
    </location>
</feature>
<keyword evidence="2 8" id="KW-0812">Transmembrane</keyword>
<dbReference type="AlphaFoldDB" id="A0AAV4CQQ9"/>
<keyword evidence="4" id="KW-0297">G-protein coupled receptor</keyword>
<proteinExistence type="predicted"/>
<dbReference type="Pfam" id="PF00001">
    <property type="entry name" value="7tm_1"/>
    <property type="match status" value="1"/>
</dbReference>
<dbReference type="GO" id="GO:0016020">
    <property type="term" value="C:membrane"/>
    <property type="evidence" value="ECO:0007669"/>
    <property type="project" value="UniProtKB-SubCell"/>
</dbReference>
<dbReference type="GO" id="GO:0004930">
    <property type="term" value="F:G protein-coupled receptor activity"/>
    <property type="evidence" value="ECO:0007669"/>
    <property type="project" value="UniProtKB-KW"/>
</dbReference>
<evidence type="ECO:0000256" key="2">
    <source>
        <dbReference type="ARBA" id="ARBA00022692"/>
    </source>
</evidence>
<evidence type="ECO:0000256" key="6">
    <source>
        <dbReference type="ARBA" id="ARBA00023170"/>
    </source>
</evidence>
<dbReference type="SUPFAM" id="SSF81321">
    <property type="entry name" value="Family A G protein-coupled receptor-like"/>
    <property type="match status" value="1"/>
</dbReference>
<reference evidence="10 11" key="1">
    <citation type="journal article" date="2021" name="Elife">
        <title>Chloroplast acquisition without the gene transfer in kleptoplastic sea slugs, Plakobranchus ocellatus.</title>
        <authorList>
            <person name="Maeda T."/>
            <person name="Takahashi S."/>
            <person name="Yoshida T."/>
            <person name="Shimamura S."/>
            <person name="Takaki Y."/>
            <person name="Nagai Y."/>
            <person name="Toyoda A."/>
            <person name="Suzuki Y."/>
            <person name="Arimoto A."/>
            <person name="Ishii H."/>
            <person name="Satoh N."/>
            <person name="Nishiyama T."/>
            <person name="Hasebe M."/>
            <person name="Maruyama T."/>
            <person name="Minagawa J."/>
            <person name="Obokata J."/>
            <person name="Shigenobu S."/>
        </authorList>
    </citation>
    <scope>NUCLEOTIDE SEQUENCE [LARGE SCALE GENOMIC DNA]</scope>
</reference>
<evidence type="ECO:0000256" key="5">
    <source>
        <dbReference type="ARBA" id="ARBA00023136"/>
    </source>
</evidence>
<protein>
    <submittedName>
        <fullName evidence="10">Chemosensory receptor a</fullName>
    </submittedName>
</protein>
<name>A0AAV4CQQ9_9GAST</name>
<evidence type="ECO:0000256" key="4">
    <source>
        <dbReference type="ARBA" id="ARBA00023040"/>
    </source>
</evidence>
<evidence type="ECO:0000256" key="1">
    <source>
        <dbReference type="ARBA" id="ARBA00004141"/>
    </source>
</evidence>
<dbReference type="EMBL" id="BLXT01006878">
    <property type="protein sequence ID" value="GFO34218.1"/>
    <property type="molecule type" value="Genomic_DNA"/>
</dbReference>
<dbReference type="InterPro" id="IPR017452">
    <property type="entry name" value="GPCR_Rhodpsn_7TM"/>
</dbReference>
<keyword evidence="7" id="KW-0807">Transducer</keyword>
<comment type="caution">
    <text evidence="10">The sequence shown here is derived from an EMBL/GenBank/DDBJ whole genome shotgun (WGS) entry which is preliminary data.</text>
</comment>
<keyword evidence="6 10" id="KW-0675">Receptor</keyword>
<keyword evidence="11" id="KW-1185">Reference proteome</keyword>
<dbReference type="PROSITE" id="PS50262">
    <property type="entry name" value="G_PROTEIN_RECEP_F1_2"/>
    <property type="match status" value="1"/>
</dbReference>
<feature type="domain" description="G-protein coupled receptors family 1 profile" evidence="9">
    <location>
        <begin position="41"/>
        <end position="320"/>
    </location>
</feature>
<dbReference type="InterPro" id="IPR000276">
    <property type="entry name" value="GPCR_Rhodpsn"/>
</dbReference>
<evidence type="ECO:0000313" key="10">
    <source>
        <dbReference type="EMBL" id="GFO34218.1"/>
    </source>
</evidence>
<dbReference type="PANTHER" id="PTHR24243">
    <property type="entry name" value="G-PROTEIN COUPLED RECEPTOR"/>
    <property type="match status" value="1"/>
</dbReference>
<evidence type="ECO:0000256" key="8">
    <source>
        <dbReference type="SAM" id="Phobius"/>
    </source>
</evidence>
<evidence type="ECO:0000313" key="11">
    <source>
        <dbReference type="Proteomes" id="UP000735302"/>
    </source>
</evidence>
<comment type="subcellular location">
    <subcellularLocation>
        <location evidence="1">Membrane</location>
        <topology evidence="1">Multi-pass membrane protein</topology>
    </subcellularLocation>
</comment>
<dbReference type="Gene3D" id="1.20.1070.10">
    <property type="entry name" value="Rhodopsin 7-helix transmembrane proteins"/>
    <property type="match status" value="1"/>
</dbReference>
<accession>A0AAV4CQQ9</accession>
<dbReference type="PRINTS" id="PR00237">
    <property type="entry name" value="GPCRRHODOPSN"/>
</dbReference>
<evidence type="ECO:0000256" key="3">
    <source>
        <dbReference type="ARBA" id="ARBA00022989"/>
    </source>
</evidence>
<organism evidence="10 11">
    <name type="scientific">Plakobranchus ocellatus</name>
    <dbReference type="NCBI Taxonomy" id="259542"/>
    <lineage>
        <taxon>Eukaryota</taxon>
        <taxon>Metazoa</taxon>
        <taxon>Spiralia</taxon>
        <taxon>Lophotrochozoa</taxon>
        <taxon>Mollusca</taxon>
        <taxon>Gastropoda</taxon>
        <taxon>Heterobranchia</taxon>
        <taxon>Euthyneura</taxon>
        <taxon>Panpulmonata</taxon>
        <taxon>Sacoglossa</taxon>
        <taxon>Placobranchoidea</taxon>
        <taxon>Plakobranchidae</taxon>
        <taxon>Plakobranchus</taxon>
    </lineage>
</organism>
<dbReference type="Proteomes" id="UP000735302">
    <property type="component" value="Unassembled WGS sequence"/>
</dbReference>
<dbReference type="PANTHER" id="PTHR24243:SF208">
    <property type="entry name" value="PYROKININ-1 RECEPTOR"/>
    <property type="match status" value="1"/>
</dbReference>
<feature type="transmembrane region" description="Helical" evidence="8">
    <location>
        <begin position="149"/>
        <end position="172"/>
    </location>
</feature>